<organism evidence="2 3">
    <name type="scientific">Olivibacter oleidegradans</name>
    <dbReference type="NCBI Taxonomy" id="760123"/>
    <lineage>
        <taxon>Bacteria</taxon>
        <taxon>Pseudomonadati</taxon>
        <taxon>Bacteroidota</taxon>
        <taxon>Sphingobacteriia</taxon>
        <taxon>Sphingobacteriales</taxon>
        <taxon>Sphingobacteriaceae</taxon>
        <taxon>Olivibacter</taxon>
    </lineage>
</organism>
<keyword evidence="2" id="KW-0560">Oxidoreductase</keyword>
<comment type="caution">
    <text evidence="2">The sequence shown here is derived from an EMBL/GenBank/DDBJ whole genome shotgun (WGS) entry which is preliminary data.</text>
</comment>
<evidence type="ECO:0000313" key="2">
    <source>
        <dbReference type="EMBL" id="MFC0321895.1"/>
    </source>
</evidence>
<reference evidence="2 3" key="1">
    <citation type="submission" date="2024-09" db="EMBL/GenBank/DDBJ databases">
        <authorList>
            <person name="Sun Q."/>
            <person name="Mori K."/>
        </authorList>
    </citation>
    <scope>NUCLEOTIDE SEQUENCE [LARGE SCALE GENOMIC DNA]</scope>
    <source>
        <strain evidence="2 3">CCM 7765</strain>
    </source>
</reference>
<dbReference type="RefSeq" id="WP_013663740.1">
    <property type="nucleotide sequence ID" value="NZ_JBHLWO010000008.1"/>
</dbReference>
<gene>
    <name evidence="2" type="ORF">ACFFI0_26510</name>
</gene>
<proteinExistence type="predicted"/>
<keyword evidence="3" id="KW-1185">Reference proteome</keyword>
<feature type="domain" description="NADPH-dependent FMN reductase-like" evidence="1">
    <location>
        <begin position="2"/>
        <end position="136"/>
    </location>
</feature>
<protein>
    <submittedName>
        <fullName evidence="2">NADPH-dependent FMN reductase</fullName>
        <ecNumber evidence="2">1.-.-.-</ecNumber>
    </submittedName>
</protein>
<evidence type="ECO:0000259" key="1">
    <source>
        <dbReference type="Pfam" id="PF03358"/>
    </source>
</evidence>
<dbReference type="Gene3D" id="3.40.50.360">
    <property type="match status" value="1"/>
</dbReference>
<dbReference type="PANTHER" id="PTHR30543">
    <property type="entry name" value="CHROMATE REDUCTASE"/>
    <property type="match status" value="1"/>
</dbReference>
<sequence>MITIIAGTNRKDSYSLKVANYYYRQLGKKGYGSEIMSLESLPDNFIVSDLYGARSDAFQPIQDRISATTKFIFVIPEYNGSFPGVLKTFIDSCLFPDSFVGKKAALVGISSGRYGNIRGIEHFTGVCHYLNLHTLPLRIHIPYIKQELNEEMDFFKEDTLHFTNQQITEFIAF</sequence>
<dbReference type="SUPFAM" id="SSF52218">
    <property type="entry name" value="Flavoproteins"/>
    <property type="match status" value="1"/>
</dbReference>
<dbReference type="InterPro" id="IPR029039">
    <property type="entry name" value="Flavoprotein-like_sf"/>
</dbReference>
<dbReference type="InterPro" id="IPR050712">
    <property type="entry name" value="NAD(P)H-dep_reductase"/>
</dbReference>
<dbReference type="PANTHER" id="PTHR30543:SF21">
    <property type="entry name" value="NAD(P)H-DEPENDENT FMN REDUCTASE LOT6"/>
    <property type="match status" value="1"/>
</dbReference>
<accession>A0ABV6HUS7</accession>
<dbReference type="GO" id="GO:0016491">
    <property type="term" value="F:oxidoreductase activity"/>
    <property type="evidence" value="ECO:0007669"/>
    <property type="project" value="UniProtKB-KW"/>
</dbReference>
<dbReference type="Pfam" id="PF03358">
    <property type="entry name" value="FMN_red"/>
    <property type="match status" value="1"/>
</dbReference>
<dbReference type="EC" id="1.-.-.-" evidence="2"/>
<evidence type="ECO:0000313" key="3">
    <source>
        <dbReference type="Proteomes" id="UP001589774"/>
    </source>
</evidence>
<dbReference type="InterPro" id="IPR005025">
    <property type="entry name" value="FMN_Rdtase-like_dom"/>
</dbReference>
<name>A0ABV6HUS7_9SPHI</name>
<dbReference type="EMBL" id="JBHLWO010000008">
    <property type="protein sequence ID" value="MFC0321895.1"/>
    <property type="molecule type" value="Genomic_DNA"/>
</dbReference>
<dbReference type="Proteomes" id="UP001589774">
    <property type="component" value="Unassembled WGS sequence"/>
</dbReference>